<name>A0A8B8LLU2_ABRPR</name>
<keyword evidence="8" id="KW-1185">Reference proteome</keyword>
<dbReference type="GO" id="GO:0006950">
    <property type="term" value="P:response to stress"/>
    <property type="evidence" value="ECO:0007669"/>
    <property type="project" value="UniProtKB-ARBA"/>
</dbReference>
<reference evidence="8" key="1">
    <citation type="journal article" date="2019" name="Toxins">
        <title>Detection of Abrin-Like and Prepropulchellin-Like Toxin Genes and Transcripts Using Whole Genome Sequencing and Full-Length Transcript Sequencing of Abrus precatorius.</title>
        <authorList>
            <person name="Hovde B.T."/>
            <person name="Daligault H.E."/>
            <person name="Hanschen E.R."/>
            <person name="Kunde Y.A."/>
            <person name="Johnson M.B."/>
            <person name="Starkenburg S.R."/>
            <person name="Johnson S.L."/>
        </authorList>
    </citation>
    <scope>NUCLEOTIDE SEQUENCE [LARGE SCALE GENOMIC DNA]</scope>
</reference>
<dbReference type="KEGG" id="aprc:113866241"/>
<feature type="compositionally biased region" description="Low complexity" evidence="6">
    <location>
        <begin position="176"/>
        <end position="186"/>
    </location>
</feature>
<evidence type="ECO:0000313" key="9">
    <source>
        <dbReference type="RefSeq" id="XP_027356922.1"/>
    </source>
</evidence>
<dbReference type="Pfam" id="PF00011">
    <property type="entry name" value="HSP20"/>
    <property type="match status" value="1"/>
</dbReference>
<sequence length="186" mass="20876">MDLRGIGLDPALLDFLLDHVDFSDETDAKSHHAPSRTYVRDSKAMASTLADILDYPDAYKFVVDMPGLKSDQIKVHVEDDALVVSGERRRDKDKDHKDGVKYLRMERRQGKFLKKFELPCNANPDEISACYLDGVLTVTVHKKPPPEPKKPKIIQVQVTSPEAQNQPVPQPHAPTQDGGQDPQPQE</sequence>
<evidence type="ECO:0000256" key="1">
    <source>
        <dbReference type="ARBA" id="ARBA00004496"/>
    </source>
</evidence>
<dbReference type="CDD" id="cd06464">
    <property type="entry name" value="ACD_sHsps-like"/>
    <property type="match status" value="1"/>
</dbReference>
<dbReference type="AlphaFoldDB" id="A0A8B8LLU2"/>
<reference evidence="9" key="2">
    <citation type="submission" date="2025-08" db="UniProtKB">
        <authorList>
            <consortium name="RefSeq"/>
        </authorList>
    </citation>
    <scope>IDENTIFICATION</scope>
    <source>
        <tissue evidence="9">Young leaves</tissue>
    </source>
</reference>
<dbReference type="Proteomes" id="UP000694853">
    <property type="component" value="Unplaced"/>
</dbReference>
<evidence type="ECO:0000256" key="4">
    <source>
        <dbReference type="PROSITE-ProRule" id="PRU00285"/>
    </source>
</evidence>
<evidence type="ECO:0000259" key="7">
    <source>
        <dbReference type="PROSITE" id="PS01031"/>
    </source>
</evidence>
<evidence type="ECO:0000256" key="2">
    <source>
        <dbReference type="ARBA" id="ARBA00022490"/>
    </source>
</evidence>
<dbReference type="InterPro" id="IPR002068">
    <property type="entry name" value="A-crystallin/Hsp20_dom"/>
</dbReference>
<dbReference type="GeneID" id="113866241"/>
<comment type="subcellular location">
    <subcellularLocation>
        <location evidence="1">Cytoplasm</location>
    </subcellularLocation>
</comment>
<dbReference type="OrthoDB" id="1431247at2759"/>
<dbReference type="RefSeq" id="XP_027356922.1">
    <property type="nucleotide sequence ID" value="XM_027501121.1"/>
</dbReference>
<organism evidence="8 9">
    <name type="scientific">Abrus precatorius</name>
    <name type="common">Indian licorice</name>
    <name type="synonym">Glycine abrus</name>
    <dbReference type="NCBI Taxonomy" id="3816"/>
    <lineage>
        <taxon>Eukaryota</taxon>
        <taxon>Viridiplantae</taxon>
        <taxon>Streptophyta</taxon>
        <taxon>Embryophyta</taxon>
        <taxon>Tracheophyta</taxon>
        <taxon>Spermatophyta</taxon>
        <taxon>Magnoliopsida</taxon>
        <taxon>eudicotyledons</taxon>
        <taxon>Gunneridae</taxon>
        <taxon>Pentapetalae</taxon>
        <taxon>rosids</taxon>
        <taxon>fabids</taxon>
        <taxon>Fabales</taxon>
        <taxon>Fabaceae</taxon>
        <taxon>Papilionoideae</taxon>
        <taxon>50 kb inversion clade</taxon>
        <taxon>NPAAA clade</taxon>
        <taxon>indigoferoid/millettioid clade</taxon>
        <taxon>Abreae</taxon>
        <taxon>Abrus</taxon>
    </lineage>
</organism>
<accession>A0A8B8LLU2</accession>
<dbReference type="Gene3D" id="2.60.40.790">
    <property type="match status" value="1"/>
</dbReference>
<dbReference type="PANTHER" id="PTHR11527">
    <property type="entry name" value="HEAT-SHOCK PROTEIN 20 FAMILY MEMBER"/>
    <property type="match status" value="1"/>
</dbReference>
<evidence type="ECO:0000256" key="6">
    <source>
        <dbReference type="SAM" id="MobiDB-lite"/>
    </source>
</evidence>
<feature type="compositionally biased region" description="Polar residues" evidence="6">
    <location>
        <begin position="156"/>
        <end position="167"/>
    </location>
</feature>
<gene>
    <name evidence="9" type="primary">LOC113866241</name>
</gene>
<feature type="domain" description="SHSP" evidence="7">
    <location>
        <begin position="41"/>
        <end position="159"/>
    </location>
</feature>
<evidence type="ECO:0000256" key="3">
    <source>
        <dbReference type="ARBA" id="ARBA00023016"/>
    </source>
</evidence>
<dbReference type="FunFam" id="2.60.40.790:FF:000010">
    <property type="entry name" value="17.3 kDa class II heat shock protein-like"/>
    <property type="match status" value="1"/>
</dbReference>
<comment type="similarity">
    <text evidence="4 5">Belongs to the small heat shock protein (HSP20) family.</text>
</comment>
<dbReference type="InterPro" id="IPR031107">
    <property type="entry name" value="Small_HSP"/>
</dbReference>
<proteinExistence type="inferred from homology"/>
<keyword evidence="3" id="KW-0346">Stress response</keyword>
<dbReference type="InterPro" id="IPR008978">
    <property type="entry name" value="HSP20-like_chaperone"/>
</dbReference>
<dbReference type="PROSITE" id="PS01031">
    <property type="entry name" value="SHSP"/>
    <property type="match status" value="1"/>
</dbReference>
<protein>
    <submittedName>
        <fullName evidence="9">17.1 kDa class II heat shock protein-like</fullName>
    </submittedName>
</protein>
<dbReference type="SUPFAM" id="SSF49764">
    <property type="entry name" value="HSP20-like chaperones"/>
    <property type="match status" value="1"/>
</dbReference>
<dbReference type="GO" id="GO:0005737">
    <property type="term" value="C:cytoplasm"/>
    <property type="evidence" value="ECO:0007669"/>
    <property type="project" value="UniProtKB-SubCell"/>
</dbReference>
<evidence type="ECO:0000313" key="8">
    <source>
        <dbReference type="Proteomes" id="UP000694853"/>
    </source>
</evidence>
<feature type="region of interest" description="Disordered" evidence="6">
    <location>
        <begin position="142"/>
        <end position="186"/>
    </location>
</feature>
<keyword evidence="2" id="KW-0963">Cytoplasm</keyword>
<evidence type="ECO:0000256" key="5">
    <source>
        <dbReference type="RuleBase" id="RU003616"/>
    </source>
</evidence>